<comment type="caution">
    <text evidence="1">The sequence shown here is derived from an EMBL/GenBank/DDBJ whole genome shotgun (WGS) entry which is preliminary data.</text>
</comment>
<dbReference type="GO" id="GO:0003676">
    <property type="term" value="F:nucleic acid binding"/>
    <property type="evidence" value="ECO:0007669"/>
    <property type="project" value="InterPro"/>
</dbReference>
<proteinExistence type="predicted"/>
<dbReference type="Gene3D" id="3.30.420.10">
    <property type="entry name" value="Ribonuclease H-like superfamily/Ribonuclease H"/>
    <property type="match status" value="1"/>
</dbReference>
<sequence length="171" mass="20033">MLKDDNFNIKWRDYIESRKTQDPARTNLQRAIGDIACGFPLQIRVDRWTARLRSGDADVTDFLDLENRRLTEIITGGETWVYYSIPYSKYKKRSWVRGHEQPAKFPRPEFRKPKILYTIFFSSHGIVVQLPCESGKSVIATFFTEQVLPNLTKILKSTTQNRNSRNEDSNR</sequence>
<evidence type="ECO:0000313" key="2">
    <source>
        <dbReference type="Proteomes" id="UP001165289"/>
    </source>
</evidence>
<reference evidence="1 2" key="1">
    <citation type="journal article" date="2023" name="BMC Biol.">
        <title>The compact genome of the sponge Oopsacas minuta (Hexactinellida) is lacking key metazoan core genes.</title>
        <authorList>
            <person name="Santini S."/>
            <person name="Schenkelaars Q."/>
            <person name="Jourda C."/>
            <person name="Duchesne M."/>
            <person name="Belahbib H."/>
            <person name="Rocher C."/>
            <person name="Selva M."/>
            <person name="Riesgo A."/>
            <person name="Vervoort M."/>
            <person name="Leys S.P."/>
            <person name="Kodjabachian L."/>
            <person name="Le Bivic A."/>
            <person name="Borchiellini C."/>
            <person name="Claverie J.M."/>
            <person name="Renard E."/>
        </authorList>
    </citation>
    <scope>NUCLEOTIDE SEQUENCE [LARGE SCALE GENOMIC DNA]</scope>
    <source>
        <strain evidence="1">SPO-2</strain>
    </source>
</reference>
<name>A0AAV7JMR3_9METZ</name>
<evidence type="ECO:0000313" key="1">
    <source>
        <dbReference type="EMBL" id="KAI6650076.1"/>
    </source>
</evidence>
<protein>
    <submittedName>
        <fullName evidence="1">Transposase</fullName>
    </submittedName>
</protein>
<accession>A0AAV7JMR3</accession>
<dbReference type="Pfam" id="PF01359">
    <property type="entry name" value="Transposase_1"/>
    <property type="match status" value="1"/>
</dbReference>
<dbReference type="EMBL" id="JAKMXF010000314">
    <property type="protein sequence ID" value="KAI6650076.1"/>
    <property type="molecule type" value="Genomic_DNA"/>
</dbReference>
<keyword evidence="2" id="KW-1185">Reference proteome</keyword>
<dbReference type="AlphaFoldDB" id="A0AAV7JMR3"/>
<dbReference type="Proteomes" id="UP001165289">
    <property type="component" value="Unassembled WGS sequence"/>
</dbReference>
<dbReference type="InterPro" id="IPR001888">
    <property type="entry name" value="Transposase_1"/>
</dbReference>
<gene>
    <name evidence="1" type="ORF">LOD99_6158</name>
</gene>
<organism evidence="1 2">
    <name type="scientific">Oopsacas minuta</name>
    <dbReference type="NCBI Taxonomy" id="111878"/>
    <lineage>
        <taxon>Eukaryota</taxon>
        <taxon>Metazoa</taxon>
        <taxon>Porifera</taxon>
        <taxon>Hexactinellida</taxon>
        <taxon>Hexasterophora</taxon>
        <taxon>Lyssacinosida</taxon>
        <taxon>Leucopsacidae</taxon>
        <taxon>Oopsacas</taxon>
    </lineage>
</organism>
<dbReference type="InterPro" id="IPR036397">
    <property type="entry name" value="RNaseH_sf"/>
</dbReference>